<comment type="caution">
    <text evidence="4">The sequence shown here is derived from an EMBL/GenBank/DDBJ whole genome shotgun (WGS) entry which is preliminary data.</text>
</comment>
<name>A0AAV8VNR6_9CUCU</name>
<gene>
    <name evidence="4" type="ORF">NQ315_000606</name>
</gene>
<evidence type="ECO:0000313" key="4">
    <source>
        <dbReference type="EMBL" id="KAJ8915674.1"/>
    </source>
</evidence>
<dbReference type="AlphaFoldDB" id="A0AAV8VNR6"/>
<sequence>MGISAQLRRFAYPNRWSDLEPMFGLSNKSLSDIGNYVMNIIYENNTHLLFHLGNLPWLDENRMRMYAAEAIVIRGGPLHNCWSFIDGTARAMCRPILNQENYYSGHKRFHALKYQSVVSPDGIIINLQGPYPGRRHDAAILRESNFHEQLEQHAVFPNGHSFVVYGDSAYGIRELLLYPFPNTEHVQDEERGAQQNFNYFMSVVRQSVEWGFAKIIRDFSFLDFKKNQKLLLQDLGVMYKTGALLTNCLCCYLCCLYGSESSQYFQVESPSLETYLIVMGNLARFTVSIHSTQSSVEIRNNDSTLDS</sequence>
<feature type="domain" description="DDE Tnp4" evidence="3">
    <location>
        <begin position="85"/>
        <end position="247"/>
    </location>
</feature>
<organism evidence="4 5">
    <name type="scientific">Exocentrus adspersus</name>
    <dbReference type="NCBI Taxonomy" id="1586481"/>
    <lineage>
        <taxon>Eukaryota</taxon>
        <taxon>Metazoa</taxon>
        <taxon>Ecdysozoa</taxon>
        <taxon>Arthropoda</taxon>
        <taxon>Hexapoda</taxon>
        <taxon>Insecta</taxon>
        <taxon>Pterygota</taxon>
        <taxon>Neoptera</taxon>
        <taxon>Endopterygota</taxon>
        <taxon>Coleoptera</taxon>
        <taxon>Polyphaga</taxon>
        <taxon>Cucujiformia</taxon>
        <taxon>Chrysomeloidea</taxon>
        <taxon>Cerambycidae</taxon>
        <taxon>Lamiinae</taxon>
        <taxon>Acanthocinini</taxon>
        <taxon>Exocentrus</taxon>
    </lineage>
</organism>
<keyword evidence="5" id="KW-1185">Reference proteome</keyword>
<keyword evidence="2" id="KW-0479">Metal-binding</keyword>
<evidence type="ECO:0000256" key="1">
    <source>
        <dbReference type="ARBA" id="ARBA00001968"/>
    </source>
</evidence>
<dbReference type="InterPro" id="IPR027806">
    <property type="entry name" value="HARBI1_dom"/>
</dbReference>
<comment type="cofactor">
    <cofactor evidence="1">
        <name>a divalent metal cation</name>
        <dbReference type="ChEBI" id="CHEBI:60240"/>
    </cofactor>
</comment>
<evidence type="ECO:0000313" key="5">
    <source>
        <dbReference type="Proteomes" id="UP001159042"/>
    </source>
</evidence>
<reference evidence="4 5" key="1">
    <citation type="journal article" date="2023" name="Insect Mol. Biol.">
        <title>Genome sequencing provides insights into the evolution of gene families encoding plant cell wall-degrading enzymes in longhorned beetles.</title>
        <authorList>
            <person name="Shin N.R."/>
            <person name="Okamura Y."/>
            <person name="Kirsch R."/>
            <person name="Pauchet Y."/>
        </authorList>
    </citation>
    <scope>NUCLEOTIDE SEQUENCE [LARGE SCALE GENOMIC DNA]</scope>
    <source>
        <strain evidence="4">EAD_L_NR</strain>
    </source>
</reference>
<dbReference type="Pfam" id="PF13359">
    <property type="entry name" value="DDE_Tnp_4"/>
    <property type="match status" value="1"/>
</dbReference>
<proteinExistence type="predicted"/>
<dbReference type="EMBL" id="JANEYG010000050">
    <property type="protein sequence ID" value="KAJ8915674.1"/>
    <property type="molecule type" value="Genomic_DNA"/>
</dbReference>
<evidence type="ECO:0000256" key="2">
    <source>
        <dbReference type="ARBA" id="ARBA00022723"/>
    </source>
</evidence>
<accession>A0AAV8VNR6</accession>
<protein>
    <recommendedName>
        <fullName evidence="3">DDE Tnp4 domain-containing protein</fullName>
    </recommendedName>
</protein>
<dbReference type="Proteomes" id="UP001159042">
    <property type="component" value="Unassembled WGS sequence"/>
</dbReference>
<dbReference type="GO" id="GO:0046872">
    <property type="term" value="F:metal ion binding"/>
    <property type="evidence" value="ECO:0007669"/>
    <property type="project" value="UniProtKB-KW"/>
</dbReference>
<evidence type="ECO:0000259" key="3">
    <source>
        <dbReference type="Pfam" id="PF13359"/>
    </source>
</evidence>